<evidence type="ECO:0000313" key="2">
    <source>
        <dbReference type="Proteomes" id="UP000594454"/>
    </source>
</evidence>
<accession>A0A7R8UI35</accession>
<name>A0A7R8UI35_HERIL</name>
<reference evidence="1 2" key="1">
    <citation type="submission" date="2020-11" db="EMBL/GenBank/DDBJ databases">
        <authorList>
            <person name="Wallbank WR R."/>
            <person name="Pardo Diaz C."/>
            <person name="Kozak K."/>
            <person name="Martin S."/>
            <person name="Jiggins C."/>
            <person name="Moest M."/>
            <person name="Warren A I."/>
            <person name="Generalovic N T."/>
            <person name="Byers J.R.P. K."/>
            <person name="Montejo-Kovacevich G."/>
            <person name="Yen C E."/>
        </authorList>
    </citation>
    <scope>NUCLEOTIDE SEQUENCE [LARGE SCALE GENOMIC DNA]</scope>
</reference>
<dbReference type="AlphaFoldDB" id="A0A7R8UI35"/>
<dbReference type="GO" id="GO:0007219">
    <property type="term" value="P:Notch signaling pathway"/>
    <property type="evidence" value="ECO:0007669"/>
    <property type="project" value="InterPro"/>
</dbReference>
<proteinExistence type="predicted"/>
<dbReference type="GO" id="GO:0007423">
    <property type="term" value="P:sensory organ development"/>
    <property type="evidence" value="ECO:0007669"/>
    <property type="project" value="InterPro"/>
</dbReference>
<dbReference type="PANTHER" id="PTHR12254:SF0">
    <property type="entry name" value="BARBU-RELATED"/>
    <property type="match status" value="1"/>
</dbReference>
<keyword evidence="2" id="KW-1185">Reference proteome</keyword>
<dbReference type="EMBL" id="LR899010">
    <property type="protein sequence ID" value="CAD7081287.1"/>
    <property type="molecule type" value="Genomic_DNA"/>
</dbReference>
<dbReference type="Proteomes" id="UP000594454">
    <property type="component" value="Chromosome 2"/>
</dbReference>
<evidence type="ECO:0000313" key="1">
    <source>
        <dbReference type="EMBL" id="CAD7081287.1"/>
    </source>
</evidence>
<protein>
    <submittedName>
        <fullName evidence="1">Uncharacterized protein</fullName>
    </submittedName>
</protein>
<sequence>MSFLRREYKFDNSTLISNDSGKVSPVRRLRKVLKPILKIVKRKSCTRKTLAEILDNNYNSSLEEIRSEASSEELDQNDANEMLEEQLLNKLSGQRQRCVPVHYVRTEIGTFFWTSTQMSS</sequence>
<dbReference type="PANTHER" id="PTHR12254">
    <property type="entry name" value="ENHANCER OF SPLIT MALPHA PROTEIN"/>
    <property type="match status" value="1"/>
</dbReference>
<gene>
    <name evidence="1" type="ORF">HERILL_LOCUS4402</name>
</gene>
<organism evidence="1 2">
    <name type="scientific">Hermetia illucens</name>
    <name type="common">Black soldier fly</name>
    <dbReference type="NCBI Taxonomy" id="343691"/>
    <lineage>
        <taxon>Eukaryota</taxon>
        <taxon>Metazoa</taxon>
        <taxon>Ecdysozoa</taxon>
        <taxon>Arthropoda</taxon>
        <taxon>Hexapoda</taxon>
        <taxon>Insecta</taxon>
        <taxon>Pterygota</taxon>
        <taxon>Neoptera</taxon>
        <taxon>Endopterygota</taxon>
        <taxon>Diptera</taxon>
        <taxon>Brachycera</taxon>
        <taxon>Stratiomyomorpha</taxon>
        <taxon>Stratiomyidae</taxon>
        <taxon>Hermetiinae</taxon>
        <taxon>Hermetia</taxon>
    </lineage>
</organism>
<dbReference type="InParanoid" id="A0A7R8UI35"/>
<dbReference type="InterPro" id="IPR029686">
    <property type="entry name" value="Malpha/m4/m2"/>
</dbReference>
<dbReference type="Pfam" id="PF15952">
    <property type="entry name" value="ESM4"/>
    <property type="match status" value="2"/>
</dbReference>
<dbReference type="FunCoup" id="A0A7R8UI35">
    <property type="interactions" value="3"/>
</dbReference>
<dbReference type="OrthoDB" id="8190494at2759"/>